<accession>A0A2Z2NIX3</accession>
<name>A0A2Z2NIX3_9GAMM</name>
<dbReference type="Pfam" id="PF02369">
    <property type="entry name" value="Big_1"/>
    <property type="match status" value="1"/>
</dbReference>
<dbReference type="InterPro" id="IPR008964">
    <property type="entry name" value="Invasin/intimin_cell_adhesion"/>
</dbReference>
<feature type="domain" description="Big-1" evidence="3">
    <location>
        <begin position="354"/>
        <end position="445"/>
    </location>
</feature>
<evidence type="ECO:0000259" key="3">
    <source>
        <dbReference type="SMART" id="SM00634"/>
    </source>
</evidence>
<dbReference type="EMBL" id="CP018632">
    <property type="protein sequence ID" value="ASJ70435.1"/>
    <property type="molecule type" value="Genomic_DNA"/>
</dbReference>
<dbReference type="RefSeq" id="WP_157735700.1">
    <property type="nucleotide sequence ID" value="NZ_CP018632.1"/>
</dbReference>
<evidence type="ECO:0000256" key="1">
    <source>
        <dbReference type="ARBA" id="ARBA00010116"/>
    </source>
</evidence>
<dbReference type="KEGG" id="gai:IMCC3135_01580"/>
<keyword evidence="5" id="KW-1185">Reference proteome</keyword>
<dbReference type="InterPro" id="IPR013783">
    <property type="entry name" value="Ig-like_fold"/>
</dbReference>
<evidence type="ECO:0000256" key="2">
    <source>
        <dbReference type="SAM" id="MobiDB-lite"/>
    </source>
</evidence>
<proteinExistence type="inferred from homology"/>
<dbReference type="OrthoDB" id="5620247at2"/>
<feature type="region of interest" description="Disordered" evidence="2">
    <location>
        <begin position="639"/>
        <end position="663"/>
    </location>
</feature>
<feature type="region of interest" description="Disordered" evidence="2">
    <location>
        <begin position="34"/>
        <end position="63"/>
    </location>
</feature>
<dbReference type="SMART" id="SM00634">
    <property type="entry name" value="BID_1"/>
    <property type="match status" value="3"/>
</dbReference>
<dbReference type="Proteomes" id="UP000250079">
    <property type="component" value="Chromosome"/>
</dbReference>
<dbReference type="Gene3D" id="2.60.40.10">
    <property type="entry name" value="Immunoglobulins"/>
    <property type="match status" value="3"/>
</dbReference>
<reference evidence="4 5" key="1">
    <citation type="submission" date="2016-12" db="EMBL/GenBank/DDBJ databases">
        <authorList>
            <person name="Song W.-J."/>
            <person name="Kurnit D.M."/>
        </authorList>
    </citation>
    <scope>NUCLEOTIDE SEQUENCE [LARGE SCALE GENOMIC DNA]</scope>
    <source>
        <strain evidence="4 5">IMCC3135</strain>
    </source>
</reference>
<gene>
    <name evidence="4" type="ORF">IMCC3135_01580</name>
</gene>
<dbReference type="PROSITE" id="PS51257">
    <property type="entry name" value="PROKAR_LIPOPROTEIN"/>
    <property type="match status" value="1"/>
</dbReference>
<dbReference type="InterPro" id="IPR003344">
    <property type="entry name" value="Big_1_dom"/>
</dbReference>
<dbReference type="AlphaFoldDB" id="A0A2Z2NIX3"/>
<dbReference type="SUPFAM" id="SSF49373">
    <property type="entry name" value="Invasin/intimin cell-adhesion fragments"/>
    <property type="match status" value="3"/>
</dbReference>
<organism evidence="4 5">
    <name type="scientific">Granulosicoccus antarcticus IMCC3135</name>
    <dbReference type="NCBI Taxonomy" id="1192854"/>
    <lineage>
        <taxon>Bacteria</taxon>
        <taxon>Pseudomonadati</taxon>
        <taxon>Pseudomonadota</taxon>
        <taxon>Gammaproteobacteria</taxon>
        <taxon>Chromatiales</taxon>
        <taxon>Granulosicoccaceae</taxon>
        <taxon>Granulosicoccus</taxon>
    </lineage>
</organism>
<feature type="domain" description="Big-1" evidence="3">
    <location>
        <begin position="259"/>
        <end position="344"/>
    </location>
</feature>
<evidence type="ECO:0000313" key="5">
    <source>
        <dbReference type="Proteomes" id="UP000250079"/>
    </source>
</evidence>
<protein>
    <recommendedName>
        <fullName evidence="3">Big-1 domain-containing protein</fullName>
    </recommendedName>
</protein>
<comment type="similarity">
    <text evidence="1">Belongs to the intimin/invasin family.</text>
</comment>
<feature type="domain" description="Big-1" evidence="3">
    <location>
        <begin position="70"/>
        <end position="161"/>
    </location>
</feature>
<feature type="compositionally biased region" description="Acidic residues" evidence="2">
    <location>
        <begin position="45"/>
        <end position="61"/>
    </location>
</feature>
<sequence length="663" mass="68814">MRTRKSVGMDKYALAALLVAGTLILGGCGQRSDLATSTDQTDSGTDTDTDTDVDSGTDEPDVGAANSAELNMRVLSNVNSINTGGTDVANITALVTDVNNNALAETQVTFSSTGGVLQNISSITDENGEASATLNLAQDFQNQDIVVTVSANNFDAAVTVTALGSTLEVTGPETLVLGDKAELVLSLVAGNGEPIANQPMSVTSAVNNTIEPAIAVTDPDGRVSILVGSENSDDTIRISGLNGTVNATHQFEVAADILKFSDAAIDSELPVSTINSIAVSWSSEGLPVVGRELRFSTTAGEIVGDSTVLTNAEGQATVMLQSSSAGPAKVTVEAADEGQPKTSVDIEFVATVPGMVAIDATSTRVHTQEASTIVALVTDVNGNPVKNQVVDFTSADLKGGQLNPASAKSNSSGIASVAFTAGNNATEVDDIQIQAKVKGTELVDILDLTVVKRVLNVTIGTSNEINIKPLGTQYAMPFIVQVADGSGTPLEDATVKLSIRPMTFTKGYMVLVNEGGFEYAADIENWSAHHWAVADAHIICSTEDGNGNRILDTGEDLNGNGSLDPQDPAALAAIDSDEYATISGGTLTTDKNGSGYFEMLYPASNSLWSYVQITARAEALGAEADDFFRTILPLPATEISEESENPANHFSPYGVDLDCSNTN</sequence>
<evidence type="ECO:0000313" key="4">
    <source>
        <dbReference type="EMBL" id="ASJ70435.1"/>
    </source>
</evidence>